<keyword evidence="9" id="KW-0804">Transcription</keyword>
<keyword evidence="10" id="KW-0539">Nucleus</keyword>
<dbReference type="GO" id="GO:0005634">
    <property type="term" value="C:nucleus"/>
    <property type="evidence" value="ECO:0007669"/>
    <property type="project" value="UniProtKB-SubCell"/>
</dbReference>
<comment type="similarity">
    <text evidence="2">Belongs to the krueppel C2H2-type zinc-finger protein family.</text>
</comment>
<dbReference type="PANTHER" id="PTHR24381:SF393">
    <property type="entry name" value="CHROMATIN-LINKED ADAPTOR FOR MSL PROTEINS, ISOFORM B"/>
    <property type="match status" value="1"/>
</dbReference>
<evidence type="ECO:0000313" key="16">
    <source>
        <dbReference type="Proteomes" id="UP000257200"/>
    </source>
</evidence>
<dbReference type="GO" id="GO:0008270">
    <property type="term" value="F:zinc ion binding"/>
    <property type="evidence" value="ECO:0007669"/>
    <property type="project" value="UniProtKB-KW"/>
</dbReference>
<dbReference type="AlphaFoldDB" id="A0A3Q1FI46"/>
<dbReference type="FunFam" id="3.30.160.60:FF:000065">
    <property type="entry name" value="B-cell CLL/lymphoma 6, member B"/>
    <property type="match status" value="1"/>
</dbReference>
<protein>
    <submittedName>
        <fullName evidence="15">Zinc finger protein ZFMSA12A-like</fullName>
    </submittedName>
</protein>
<feature type="domain" description="C2H2-type" evidence="14">
    <location>
        <begin position="343"/>
        <end position="365"/>
    </location>
</feature>
<dbReference type="SUPFAM" id="SSF57667">
    <property type="entry name" value="beta-beta-alpha zinc fingers"/>
    <property type="match status" value="7"/>
</dbReference>
<feature type="domain" description="C2H2-type" evidence="14">
    <location>
        <begin position="433"/>
        <end position="460"/>
    </location>
</feature>
<dbReference type="Gene3D" id="3.30.160.60">
    <property type="entry name" value="Classic Zinc Finger"/>
    <property type="match status" value="10"/>
</dbReference>
<feature type="chain" id="PRO_5018612238" evidence="13">
    <location>
        <begin position="31"/>
        <end position="748"/>
    </location>
</feature>
<proteinExistence type="inferred from homology"/>
<dbReference type="PROSITE" id="PS50157">
    <property type="entry name" value="ZINC_FINGER_C2H2_2"/>
    <property type="match status" value="12"/>
</dbReference>
<keyword evidence="3" id="KW-0479">Metal-binding</keyword>
<dbReference type="Ensembl" id="ENSAPOT00000026931.1">
    <property type="protein sequence ID" value="ENSAPOP00000017591.1"/>
    <property type="gene ID" value="ENSAPOG00000020823.1"/>
</dbReference>
<comment type="subcellular location">
    <subcellularLocation>
        <location evidence="1">Nucleus</location>
    </subcellularLocation>
</comment>
<dbReference type="FunFam" id="3.30.160.60:FF:001370">
    <property type="entry name" value="Zinc finger protein"/>
    <property type="match status" value="1"/>
</dbReference>
<dbReference type="Pfam" id="PF13912">
    <property type="entry name" value="zf-C2H2_6"/>
    <property type="match status" value="4"/>
</dbReference>
<feature type="domain" description="C2H2-type" evidence="14">
    <location>
        <begin position="658"/>
        <end position="685"/>
    </location>
</feature>
<feature type="compositionally biased region" description="Polar residues" evidence="12">
    <location>
        <begin position="370"/>
        <end position="383"/>
    </location>
</feature>
<evidence type="ECO:0000256" key="10">
    <source>
        <dbReference type="ARBA" id="ARBA00023242"/>
    </source>
</evidence>
<keyword evidence="4" id="KW-0677">Repeat</keyword>
<evidence type="ECO:0000256" key="3">
    <source>
        <dbReference type="ARBA" id="ARBA00022723"/>
    </source>
</evidence>
<keyword evidence="6" id="KW-0862">Zinc</keyword>
<evidence type="ECO:0000256" key="2">
    <source>
        <dbReference type="ARBA" id="ARBA00006991"/>
    </source>
</evidence>
<feature type="domain" description="C2H2-type" evidence="14">
    <location>
        <begin position="488"/>
        <end position="515"/>
    </location>
</feature>
<feature type="region of interest" description="Disordered" evidence="12">
    <location>
        <begin position="370"/>
        <end position="404"/>
    </location>
</feature>
<feature type="domain" description="C2H2-type" evidence="14">
    <location>
        <begin position="519"/>
        <end position="542"/>
    </location>
</feature>
<dbReference type="GO" id="GO:0000981">
    <property type="term" value="F:DNA-binding transcription factor activity, RNA polymerase II-specific"/>
    <property type="evidence" value="ECO:0007669"/>
    <property type="project" value="TreeGrafter"/>
</dbReference>
<feature type="compositionally biased region" description="Basic and acidic residues" evidence="12">
    <location>
        <begin position="384"/>
        <end position="401"/>
    </location>
</feature>
<name>A0A3Q1FI46_9TELE</name>
<dbReference type="Proteomes" id="UP000257200">
    <property type="component" value="Unplaced"/>
</dbReference>
<dbReference type="InterPro" id="IPR029400">
    <property type="entry name" value="TINF2_N"/>
</dbReference>
<organism evidence="15 16">
    <name type="scientific">Acanthochromis polyacanthus</name>
    <name type="common">spiny chromis</name>
    <dbReference type="NCBI Taxonomy" id="80966"/>
    <lineage>
        <taxon>Eukaryota</taxon>
        <taxon>Metazoa</taxon>
        <taxon>Chordata</taxon>
        <taxon>Craniata</taxon>
        <taxon>Vertebrata</taxon>
        <taxon>Euteleostomi</taxon>
        <taxon>Actinopterygii</taxon>
        <taxon>Neopterygii</taxon>
        <taxon>Teleostei</taxon>
        <taxon>Neoteleostei</taxon>
        <taxon>Acanthomorphata</taxon>
        <taxon>Ovalentaria</taxon>
        <taxon>Pomacentridae</taxon>
        <taxon>Acanthochromis</taxon>
    </lineage>
</organism>
<sequence>MASSLPLSSLRLLVPPLRLLTAAMWQVARQQSVKHYGMLEDFVSMVTDAIPQFVTERQRNLLLLALRAKVTLSDPDSPAVHKHLDRIRSVSRATQLDQEVDECCSALETLSNKLKQTPDDTKCLLQEVFNQNFDLALQSFISDFLSRIDQMFPVPDFKQAASWLSTAPGGLDDCLQEADREDLRELLTNQSSLAGRAPTTVACDAEKTLLSAWSHPFFTSLTNPDPPTADTVTQSDRPVQLDVELVKVEVVVMTEDEQEDVQEAVIGQNESPGSPEMTNESSAADSNTCLVAHVVLEEDRLKDSPGNCADQSEDTVGQLDHSCSEVTANALYSISHNSQRVAHKCPQCGKCFIYRSQVIRHLRTNKSCGSSLMSNGTLQSGANSRDKEARPPEPRPPEPRPLRTHSCFQCNAVFKTKAELLSHQRSHRARPVYHCSQCDKEFHHLSSLTNHKQTHLDKGGFTCSRCEKVFQSAKERDTHRLQHRLPDLTCTVCDQTFSSQTQLLRHLQTHSVEGAEPCYRCRFCDQTFSGVTQLRIHQRTHTFRSYQCDQCSKTYGSLTGLHSHRASHSADSRFLCSQCGKRFKTRDGLEGHLRTHTGERPYRCPYCPKDFTALAGLNVHVRRHTGERPYVCTVCGKGWPSGGDLQKHMRTHTGERPYVCQDCGKAFSISCHLTEHRRIHTGEKPFSCPECGKCLRRKFDLKKHMLSHSNVRPYGCIYCSKSYTRKTHLNRHLLTHRAADGQVETEEP</sequence>
<dbReference type="FunFam" id="3.30.160.60:FF:001485">
    <property type="entry name" value="Krueppel-related zinc finger protein"/>
    <property type="match status" value="1"/>
</dbReference>
<keyword evidence="13" id="KW-0732">Signal</keyword>
<feature type="domain" description="C2H2-type" evidence="14">
    <location>
        <begin position="405"/>
        <end position="432"/>
    </location>
</feature>
<keyword evidence="8" id="KW-0238">DNA-binding</keyword>
<feature type="domain" description="C2H2-type" evidence="14">
    <location>
        <begin position="602"/>
        <end position="629"/>
    </location>
</feature>
<keyword evidence="16" id="KW-1185">Reference proteome</keyword>
<dbReference type="Pfam" id="PF13894">
    <property type="entry name" value="zf-C2H2_4"/>
    <property type="match status" value="1"/>
</dbReference>
<evidence type="ECO:0000259" key="14">
    <source>
        <dbReference type="PROSITE" id="PS50157"/>
    </source>
</evidence>
<evidence type="ECO:0000256" key="12">
    <source>
        <dbReference type="SAM" id="MobiDB-lite"/>
    </source>
</evidence>
<evidence type="ECO:0000256" key="9">
    <source>
        <dbReference type="ARBA" id="ARBA00023163"/>
    </source>
</evidence>
<feature type="domain" description="C2H2-type" evidence="14">
    <location>
        <begin position="630"/>
        <end position="657"/>
    </location>
</feature>
<dbReference type="Pfam" id="PF14973">
    <property type="entry name" value="TINF2_N"/>
    <property type="match status" value="1"/>
</dbReference>
<evidence type="ECO:0000256" key="5">
    <source>
        <dbReference type="ARBA" id="ARBA00022771"/>
    </source>
</evidence>
<dbReference type="FunFam" id="3.30.160.60:FF:000072">
    <property type="entry name" value="zinc finger protein 143 isoform X1"/>
    <property type="match status" value="1"/>
</dbReference>
<feature type="domain" description="C2H2-type" evidence="14">
    <location>
        <begin position="714"/>
        <end position="741"/>
    </location>
</feature>
<evidence type="ECO:0000256" key="6">
    <source>
        <dbReference type="ARBA" id="ARBA00022833"/>
    </source>
</evidence>
<dbReference type="FunFam" id="3.30.160.60:FF:002716">
    <property type="entry name" value="Zinc finger protein 212"/>
    <property type="match status" value="1"/>
</dbReference>
<reference evidence="15" key="1">
    <citation type="submission" date="2025-08" db="UniProtKB">
        <authorList>
            <consortium name="Ensembl"/>
        </authorList>
    </citation>
    <scope>IDENTIFICATION</scope>
</reference>
<evidence type="ECO:0000256" key="4">
    <source>
        <dbReference type="ARBA" id="ARBA00022737"/>
    </source>
</evidence>
<dbReference type="GeneTree" id="ENSGT00940000165332"/>
<dbReference type="Pfam" id="PF00096">
    <property type="entry name" value="zf-C2H2"/>
    <property type="match status" value="7"/>
</dbReference>
<dbReference type="InterPro" id="IPR013087">
    <property type="entry name" value="Znf_C2H2_type"/>
</dbReference>
<evidence type="ECO:0000256" key="11">
    <source>
        <dbReference type="PROSITE-ProRule" id="PRU00042"/>
    </source>
</evidence>
<dbReference type="GO" id="GO:0000977">
    <property type="term" value="F:RNA polymerase II transcription regulatory region sequence-specific DNA binding"/>
    <property type="evidence" value="ECO:0007669"/>
    <property type="project" value="TreeGrafter"/>
</dbReference>
<evidence type="ECO:0000256" key="8">
    <source>
        <dbReference type="ARBA" id="ARBA00023125"/>
    </source>
</evidence>
<evidence type="ECO:0000256" key="13">
    <source>
        <dbReference type="SAM" id="SignalP"/>
    </source>
</evidence>
<dbReference type="PROSITE" id="PS00028">
    <property type="entry name" value="ZINC_FINGER_C2H2_1"/>
    <property type="match status" value="12"/>
</dbReference>
<dbReference type="CDD" id="cd11657">
    <property type="entry name" value="TIN2_N"/>
    <property type="match status" value="1"/>
</dbReference>
<accession>A0A3Q1FI46</accession>
<feature type="domain" description="C2H2-type" evidence="14">
    <location>
        <begin position="546"/>
        <end position="573"/>
    </location>
</feature>
<evidence type="ECO:0000256" key="7">
    <source>
        <dbReference type="ARBA" id="ARBA00023015"/>
    </source>
</evidence>
<dbReference type="InParanoid" id="A0A3Q1FI46"/>
<evidence type="ECO:0000256" key="1">
    <source>
        <dbReference type="ARBA" id="ARBA00004123"/>
    </source>
</evidence>
<dbReference type="STRING" id="80966.ENSAPOP00000017591"/>
<feature type="domain" description="C2H2-type" evidence="14">
    <location>
        <begin position="574"/>
        <end position="601"/>
    </location>
</feature>
<feature type="signal peptide" evidence="13">
    <location>
        <begin position="1"/>
        <end position="30"/>
    </location>
</feature>
<evidence type="ECO:0000313" key="15">
    <source>
        <dbReference type="Ensembl" id="ENSAPOP00000017591.1"/>
    </source>
</evidence>
<dbReference type="InterPro" id="IPR036236">
    <property type="entry name" value="Znf_C2H2_sf"/>
</dbReference>
<keyword evidence="7" id="KW-0805">Transcription regulation</keyword>
<dbReference type="PANTHER" id="PTHR24381">
    <property type="entry name" value="ZINC FINGER PROTEIN"/>
    <property type="match status" value="1"/>
</dbReference>
<dbReference type="SMART" id="SM00355">
    <property type="entry name" value="ZnF_C2H2"/>
    <property type="match status" value="13"/>
</dbReference>
<dbReference type="FunFam" id="3.30.160.60:FF:000624">
    <property type="entry name" value="zinc finger protein 697"/>
    <property type="match status" value="1"/>
</dbReference>
<keyword evidence="5 11" id="KW-0863">Zinc-finger</keyword>
<feature type="domain" description="C2H2-type" evidence="14">
    <location>
        <begin position="686"/>
        <end position="713"/>
    </location>
</feature>
<reference evidence="15" key="2">
    <citation type="submission" date="2025-09" db="UniProtKB">
        <authorList>
            <consortium name="Ensembl"/>
        </authorList>
    </citation>
    <scope>IDENTIFICATION</scope>
</reference>